<accession>A0A0F9T0X9</accession>
<comment type="caution">
    <text evidence="2">The sequence shown here is derived from an EMBL/GenBank/DDBJ whole genome shotgun (WGS) entry which is preliminary data.</text>
</comment>
<gene>
    <name evidence="2" type="ORF">LCGC14_0406080</name>
</gene>
<protein>
    <recommendedName>
        <fullName evidence="3">Large polyvalent protein associated domain-containing protein</fullName>
    </recommendedName>
</protein>
<feature type="coiled-coil region" evidence="1">
    <location>
        <begin position="1271"/>
        <end position="1298"/>
    </location>
</feature>
<reference evidence="2" key="1">
    <citation type="journal article" date="2015" name="Nature">
        <title>Complex archaea that bridge the gap between prokaryotes and eukaryotes.</title>
        <authorList>
            <person name="Spang A."/>
            <person name="Saw J.H."/>
            <person name="Jorgensen S.L."/>
            <person name="Zaremba-Niedzwiedzka K."/>
            <person name="Martijn J."/>
            <person name="Lind A.E."/>
            <person name="van Eijk R."/>
            <person name="Schleper C."/>
            <person name="Guy L."/>
            <person name="Ettema T.J."/>
        </authorList>
    </citation>
    <scope>NUCLEOTIDE SEQUENCE</scope>
</reference>
<name>A0A0F9T0X9_9ZZZZ</name>
<evidence type="ECO:0008006" key="3">
    <source>
        <dbReference type="Google" id="ProtNLM"/>
    </source>
</evidence>
<proteinExistence type="predicted"/>
<sequence>MTLERQVRALSPEALDIFRKQLPQRLKEMGELERNTALEQLKRLPELKLGGFQSQQAPQPITRQPTTPIQAPQDIPWWQHPLNWIRTAEQAAGTFLAAPFTPSVAGTENLPWWQRERAEYEAWDEPSFQVQPLFRLPWTPQEIRDKPWTIGVKGALETIPWFATALATGGLAGLGAVGVKTGLGGLVRAASLGQKALRPVIAAERALAYPITKPLSIAAKKIAPRIADAGARILADLQPVDDAISIATQPSKLRSLVNMEIGGRNPLKGLASAIGGRMATANNPATLSLVGRDVLRFEGSNKATAAIATLNRMGDSRRLFKLTDDGLMAIRGKQVHLNEIRTFPKKYWDDLTEPQRAWIEQAQLLEREKKALFERYGIEVPELTFEEGGVYAGRRVLGKFDAEGNLIDTAYIGRGQPGRPGAKTAALKSRQYEDINDAIRDGFRYLPEEEALYYNITGAYNSVANRQYTDWFLERVPWRTTAGPEDLKAQVNFFRTGVTGARASLRNAHKKLKQSARDIERQQGVTFRATEEVGDLLSEVTTRQALKQNVSYLKGRLSAEKRYANKLARTYANVANRNEAAYQKVLDVSKRLDDRLVELAEIEPIWKDALAKARRAPFGGAIAPDIPAFAGKVFTSPEAKEYVNIIRNELNPQFNAALSAINQVNAVGRYFALAGDMSPFGIQLIFLAGAHPKIYGKAMGGFVRAMFDPLYHDNFLAKHIGTIQRHPGLILTRGGSTEMTEAMAKGGLLRKGPLKIAGKVLEPFQRGFESALDTAGIYMAEAYEHLGTTAARRAQVDAFINEFRGLLNTTRIGISSGQRQIERGVILAPQYNRAIGALMYDLTQGNLRGQLARQAVAKGTAAIMAMTVAVSMAMGESEEEIVDHLNPLSTNFMTWDIVGQRIGPGSKVRSLLATFGKMTKRPEDTAFYAGRFLQGNFSPFLRTSMDLISGKDFMGDPTRDGLPSLTKTILAENLLPIWVQSVALEGGDFAARVTRGIGEFGGMRAYPQSAYAELKDRQDELAQEQYGVTWDELGQRPDGFLLQSQLSRDQELQDLTAKTAEQSEKFARSEQLVWNEYTQQADRIGVMVTQELNQASRQFETTGNGSQLRERVNQAYWLKAQMMNDLLKQDRFVIVRDTFNVPLTEEQRADMQPQKLLYRDYNQIMYAPDLYDEFGEYRFDEADRRRNLFIQQYGIEALNSVESVIGERRVDEPSAVKMLREARRVLQPYWDIERQVWSQLPGLKQISDQIKILERTDPRQAKIMLFSYPQIVFARRQIALLKRQLKMTSQEITNALNQFYRF</sequence>
<evidence type="ECO:0000256" key="1">
    <source>
        <dbReference type="SAM" id="Coils"/>
    </source>
</evidence>
<evidence type="ECO:0000313" key="2">
    <source>
        <dbReference type="EMBL" id="KKN72904.1"/>
    </source>
</evidence>
<dbReference type="EMBL" id="LAZR01000353">
    <property type="protein sequence ID" value="KKN72904.1"/>
    <property type="molecule type" value="Genomic_DNA"/>
</dbReference>
<keyword evidence="1" id="KW-0175">Coiled coil</keyword>
<organism evidence="2">
    <name type="scientific">marine sediment metagenome</name>
    <dbReference type="NCBI Taxonomy" id="412755"/>
    <lineage>
        <taxon>unclassified sequences</taxon>
        <taxon>metagenomes</taxon>
        <taxon>ecological metagenomes</taxon>
    </lineage>
</organism>